<reference evidence="11 12" key="1">
    <citation type="submission" date="2020-08" db="EMBL/GenBank/DDBJ databases">
        <title>Genome public.</title>
        <authorList>
            <person name="Liu C."/>
            <person name="Sun Q."/>
        </authorList>
    </citation>
    <scope>NUCLEOTIDE SEQUENCE [LARGE SCALE GENOMIC DNA]</scope>
    <source>
        <strain evidence="11 12">BX2</strain>
    </source>
</reference>
<keyword evidence="3" id="KW-0808">Transferase</keyword>
<dbReference type="RefSeq" id="WP_186962025.1">
    <property type="nucleotide sequence ID" value="NZ_JACOOI010000067.1"/>
</dbReference>
<evidence type="ECO:0000259" key="10">
    <source>
        <dbReference type="Pfam" id="PF01909"/>
    </source>
</evidence>
<keyword evidence="8" id="KW-0460">Magnesium</keyword>
<dbReference type="Pfam" id="PF01909">
    <property type="entry name" value="NTP_transf_2"/>
    <property type="match status" value="1"/>
</dbReference>
<evidence type="ECO:0000256" key="6">
    <source>
        <dbReference type="ARBA" id="ARBA00022741"/>
    </source>
</evidence>
<dbReference type="CDD" id="cd05403">
    <property type="entry name" value="NT_KNTase_like"/>
    <property type="match status" value="1"/>
</dbReference>
<accession>A0ABR7EB81</accession>
<evidence type="ECO:0000256" key="5">
    <source>
        <dbReference type="ARBA" id="ARBA00022723"/>
    </source>
</evidence>
<sequence length="98" mass="11075">MKISLINKLSAFFSMHPVQKAWVFGSYSRGEESPGSDIDILVQFQPGANITLFKYAGMVEALQKLLKKKVDLVEEGQLKNFAQESANHDKLLIYERKA</sequence>
<keyword evidence="12" id="KW-1185">Reference proteome</keyword>
<evidence type="ECO:0000256" key="3">
    <source>
        <dbReference type="ARBA" id="ARBA00022679"/>
    </source>
</evidence>
<dbReference type="PANTHER" id="PTHR33571">
    <property type="entry name" value="SSL8005 PROTEIN"/>
    <property type="match status" value="1"/>
</dbReference>
<comment type="caution">
    <text evidence="11">The sequence shown here is derived from an EMBL/GenBank/DDBJ whole genome shotgun (WGS) entry which is preliminary data.</text>
</comment>
<dbReference type="InterPro" id="IPR052038">
    <property type="entry name" value="Type-VII_TA_antitoxin"/>
</dbReference>
<name>A0ABR7EB81_9BACT</name>
<keyword evidence="6" id="KW-0547">Nucleotide-binding</keyword>
<dbReference type="EMBL" id="JACOOI010000067">
    <property type="protein sequence ID" value="MBC5646596.1"/>
    <property type="molecule type" value="Genomic_DNA"/>
</dbReference>
<dbReference type="SUPFAM" id="SSF81301">
    <property type="entry name" value="Nucleotidyltransferase"/>
    <property type="match status" value="1"/>
</dbReference>
<evidence type="ECO:0000256" key="8">
    <source>
        <dbReference type="ARBA" id="ARBA00022842"/>
    </source>
</evidence>
<keyword evidence="5" id="KW-0479">Metal-binding</keyword>
<dbReference type="InterPro" id="IPR043519">
    <property type="entry name" value="NT_sf"/>
</dbReference>
<organism evidence="11 12">
    <name type="scientific">Parabacteroides segnis</name>
    <dbReference type="NCBI Taxonomy" id="2763058"/>
    <lineage>
        <taxon>Bacteria</taxon>
        <taxon>Pseudomonadati</taxon>
        <taxon>Bacteroidota</taxon>
        <taxon>Bacteroidia</taxon>
        <taxon>Bacteroidales</taxon>
        <taxon>Tannerellaceae</taxon>
        <taxon>Parabacteroides</taxon>
    </lineage>
</organism>
<keyword evidence="2" id="KW-1277">Toxin-antitoxin system</keyword>
<dbReference type="Gene3D" id="3.30.460.10">
    <property type="entry name" value="Beta Polymerase, domain 2"/>
    <property type="match status" value="1"/>
</dbReference>
<proteinExistence type="inferred from homology"/>
<comment type="similarity">
    <text evidence="9">Belongs to the MntA antitoxin family.</text>
</comment>
<dbReference type="PANTHER" id="PTHR33571:SF12">
    <property type="entry name" value="BSL3053 PROTEIN"/>
    <property type="match status" value="1"/>
</dbReference>
<evidence type="ECO:0000256" key="7">
    <source>
        <dbReference type="ARBA" id="ARBA00022840"/>
    </source>
</evidence>
<evidence type="ECO:0000256" key="4">
    <source>
        <dbReference type="ARBA" id="ARBA00022695"/>
    </source>
</evidence>
<evidence type="ECO:0000313" key="11">
    <source>
        <dbReference type="EMBL" id="MBC5646596.1"/>
    </source>
</evidence>
<evidence type="ECO:0000256" key="2">
    <source>
        <dbReference type="ARBA" id="ARBA00022649"/>
    </source>
</evidence>
<gene>
    <name evidence="11" type="ORF">H8S77_27430</name>
</gene>
<dbReference type="Proteomes" id="UP000644010">
    <property type="component" value="Unassembled WGS sequence"/>
</dbReference>
<feature type="domain" description="Polymerase nucleotidyl transferase" evidence="10">
    <location>
        <begin position="12"/>
        <end position="82"/>
    </location>
</feature>
<evidence type="ECO:0000313" key="12">
    <source>
        <dbReference type="Proteomes" id="UP000644010"/>
    </source>
</evidence>
<keyword evidence="4" id="KW-0548">Nucleotidyltransferase</keyword>
<keyword evidence="7" id="KW-0067">ATP-binding</keyword>
<dbReference type="InterPro" id="IPR002934">
    <property type="entry name" value="Polymerase_NTP_transf_dom"/>
</dbReference>
<evidence type="ECO:0000256" key="9">
    <source>
        <dbReference type="ARBA" id="ARBA00038276"/>
    </source>
</evidence>
<evidence type="ECO:0000256" key="1">
    <source>
        <dbReference type="ARBA" id="ARBA00001946"/>
    </source>
</evidence>
<protein>
    <submittedName>
        <fullName evidence="11">Nucleotidyltransferase family protein</fullName>
    </submittedName>
</protein>
<comment type="cofactor">
    <cofactor evidence="1">
        <name>Mg(2+)</name>
        <dbReference type="ChEBI" id="CHEBI:18420"/>
    </cofactor>
</comment>